<dbReference type="Gene3D" id="3.40.50.10140">
    <property type="entry name" value="Toll/interleukin-1 receptor homology (TIR) domain"/>
    <property type="match status" value="1"/>
</dbReference>
<name>A0A964RKF7_9CLOT</name>
<sequence length="332" mass="38286">MEINKDYIVEIIENNKKENLVCMALEMRPGMLAKYISGLANVAGGYIMIGAEICDGKVCVKGFLRAFNMVEIMEKVKYMLSEDPLVSYGNVDVGSKNVFVIKVVKTKQKVSSDGKYYVYTDNGIEIVEDSKRLENPKLFISYRECDAPIVNLLESTIRDKMDNEIEISRYTQITYKESFKQFMNSIQDHDFVLSVVSDSYLRSQACMYEVGETIKDHHYKDKLLFVVLGENERKYYGENAPEKIAANIYGGPLGRLEYVSYWKNQYECLEKMIKEIGDYEATRNAANDLKEIGQIYRNDVGEFLDFLSDENGKSFAMLLENDFEDIVNWIRK</sequence>
<evidence type="ECO:0000313" key="3">
    <source>
        <dbReference type="EMBL" id="MVX63373.1"/>
    </source>
</evidence>
<dbReference type="Proteomes" id="UP000656077">
    <property type="component" value="Unassembled WGS sequence"/>
</dbReference>
<evidence type="ECO:0000259" key="2">
    <source>
        <dbReference type="Pfam" id="PF13676"/>
    </source>
</evidence>
<dbReference type="RefSeq" id="WP_160358520.1">
    <property type="nucleotide sequence ID" value="NZ_WSRQ01000008.1"/>
</dbReference>
<accession>A0A964RKF7</accession>
<dbReference type="EMBL" id="WSRQ01000008">
    <property type="protein sequence ID" value="MVX63373.1"/>
    <property type="molecule type" value="Genomic_DNA"/>
</dbReference>
<dbReference type="AlphaFoldDB" id="A0A964RKF7"/>
<proteinExistence type="predicted"/>
<evidence type="ECO:0000313" key="4">
    <source>
        <dbReference type="Proteomes" id="UP000656077"/>
    </source>
</evidence>
<dbReference type="Gene3D" id="3.30.950.30">
    <property type="entry name" value="Schlafen, AAA domain"/>
    <property type="match status" value="1"/>
</dbReference>
<feature type="domain" description="Schlafen AlbA-2" evidence="1">
    <location>
        <begin position="19"/>
        <end position="123"/>
    </location>
</feature>
<comment type="caution">
    <text evidence="3">The sequence shown here is derived from an EMBL/GenBank/DDBJ whole genome shotgun (WGS) entry which is preliminary data.</text>
</comment>
<reference evidence="3" key="1">
    <citation type="submission" date="2019-12" db="EMBL/GenBank/DDBJ databases">
        <title>Microbes associate with the intestines of laboratory mice.</title>
        <authorList>
            <person name="Navarre W."/>
            <person name="Wong E."/>
        </authorList>
    </citation>
    <scope>NUCLEOTIDE SEQUENCE</scope>
    <source>
        <strain evidence="3">NM79_F5</strain>
    </source>
</reference>
<dbReference type="Pfam" id="PF04326">
    <property type="entry name" value="SLFN_AlbA_2"/>
    <property type="match status" value="1"/>
</dbReference>
<dbReference type="InterPro" id="IPR035897">
    <property type="entry name" value="Toll_tir_struct_dom_sf"/>
</dbReference>
<organism evidence="3 4">
    <name type="scientific">Clostridium chromiireducens</name>
    <dbReference type="NCBI Taxonomy" id="225345"/>
    <lineage>
        <taxon>Bacteria</taxon>
        <taxon>Bacillati</taxon>
        <taxon>Bacillota</taxon>
        <taxon>Clostridia</taxon>
        <taxon>Eubacteriales</taxon>
        <taxon>Clostridiaceae</taxon>
        <taxon>Clostridium</taxon>
    </lineage>
</organism>
<dbReference type="SUPFAM" id="SSF52200">
    <property type="entry name" value="Toll/Interleukin receptor TIR domain"/>
    <property type="match status" value="1"/>
</dbReference>
<evidence type="ECO:0000259" key="1">
    <source>
        <dbReference type="Pfam" id="PF04326"/>
    </source>
</evidence>
<gene>
    <name evidence="3" type="ORF">GKZ28_06640</name>
</gene>
<dbReference type="InterPro" id="IPR000157">
    <property type="entry name" value="TIR_dom"/>
</dbReference>
<dbReference type="InterPro" id="IPR038461">
    <property type="entry name" value="Schlafen_AlbA_2_dom_sf"/>
</dbReference>
<dbReference type="GO" id="GO:0007165">
    <property type="term" value="P:signal transduction"/>
    <property type="evidence" value="ECO:0007669"/>
    <property type="project" value="InterPro"/>
</dbReference>
<dbReference type="InterPro" id="IPR007421">
    <property type="entry name" value="Schlafen_AlbA_2_dom"/>
</dbReference>
<dbReference type="Pfam" id="PF13676">
    <property type="entry name" value="TIR_2"/>
    <property type="match status" value="1"/>
</dbReference>
<protein>
    <submittedName>
        <fullName evidence="3">TIR domain-containing protein</fullName>
    </submittedName>
</protein>
<feature type="domain" description="TIR" evidence="2">
    <location>
        <begin position="139"/>
        <end position="232"/>
    </location>
</feature>